<gene>
    <name evidence="14" type="ORF">EGY25_14360</name>
</gene>
<dbReference type="Gene3D" id="2.40.170.20">
    <property type="entry name" value="TonB-dependent receptor, beta-barrel domain"/>
    <property type="match status" value="1"/>
</dbReference>
<dbReference type="OrthoDB" id="5476657at2"/>
<dbReference type="InterPro" id="IPR036942">
    <property type="entry name" value="Beta-barrel_TonB_sf"/>
</dbReference>
<keyword evidence="11" id="KW-1133">Transmembrane helix</keyword>
<evidence type="ECO:0000313" key="14">
    <source>
        <dbReference type="EMBL" id="TFW10885.1"/>
    </source>
</evidence>
<evidence type="ECO:0000256" key="2">
    <source>
        <dbReference type="ARBA" id="ARBA00022448"/>
    </source>
</evidence>
<dbReference type="InterPro" id="IPR010104">
    <property type="entry name" value="TonB_rcpt_bac"/>
</dbReference>
<dbReference type="CDD" id="cd01347">
    <property type="entry name" value="ligand_gated_channel"/>
    <property type="match status" value="1"/>
</dbReference>
<evidence type="ECO:0000256" key="4">
    <source>
        <dbReference type="ARBA" id="ARBA00022692"/>
    </source>
</evidence>
<keyword evidence="15" id="KW-1185">Reference proteome</keyword>
<keyword evidence="3 8" id="KW-1134">Transmembrane beta strand</keyword>
<dbReference type="PROSITE" id="PS52016">
    <property type="entry name" value="TONB_DEPENDENT_REC_3"/>
    <property type="match status" value="1"/>
</dbReference>
<feature type="domain" description="TonB-dependent receptor-like beta-barrel" evidence="12">
    <location>
        <begin position="465"/>
        <end position="957"/>
    </location>
</feature>
<evidence type="ECO:0000259" key="12">
    <source>
        <dbReference type="Pfam" id="PF00593"/>
    </source>
</evidence>
<dbReference type="Pfam" id="PF07715">
    <property type="entry name" value="Plug"/>
    <property type="match status" value="1"/>
</dbReference>
<dbReference type="NCBIfam" id="TIGR01782">
    <property type="entry name" value="TonB-Xanth-Caul"/>
    <property type="match status" value="1"/>
</dbReference>
<dbReference type="PANTHER" id="PTHR40980:SF3">
    <property type="entry name" value="TONB-DEPENDENT RECEPTOR-LIKE BETA-BARREL DOMAIN-CONTAINING PROTEIN"/>
    <property type="match status" value="1"/>
</dbReference>
<dbReference type="InterPro" id="IPR039426">
    <property type="entry name" value="TonB-dep_rcpt-like"/>
</dbReference>
<evidence type="ECO:0000256" key="9">
    <source>
        <dbReference type="RuleBase" id="RU003357"/>
    </source>
</evidence>
<evidence type="ECO:0000259" key="13">
    <source>
        <dbReference type="Pfam" id="PF07715"/>
    </source>
</evidence>
<keyword evidence="7 8" id="KW-0998">Cell outer membrane</keyword>
<dbReference type="GO" id="GO:0009279">
    <property type="term" value="C:cell outer membrane"/>
    <property type="evidence" value="ECO:0007669"/>
    <property type="project" value="UniProtKB-SubCell"/>
</dbReference>
<dbReference type="EMBL" id="SPVH01000007">
    <property type="protein sequence ID" value="TFW10885.1"/>
    <property type="molecule type" value="Genomic_DNA"/>
</dbReference>
<evidence type="ECO:0000256" key="7">
    <source>
        <dbReference type="ARBA" id="ARBA00023237"/>
    </source>
</evidence>
<keyword evidence="5 9" id="KW-0798">TonB box</keyword>
<proteinExistence type="inferred from homology"/>
<keyword evidence="14" id="KW-0675">Receptor</keyword>
<sequence length="994" mass="108090">MTPVAAAWRTSVDTGVARQQRAAGTGTFRSPRSPHLGGDNRMTQRHKFARHALVATASLGALALAMVAHDAAAQTADTSAAPQDDNATEVGEIVVTGFRASLQNALNIKRNEAGVVDAISAEDIADFPDTNLAESIQRIPGVSIDRDAGEGRSITVRGLSSEFTRTRINGIEAQATTSATDSSGGVNRGRGFDFNVFASELFNNITVRKTASAEVEEGSLGATVDLKTSRPFDKPGFQGAISGQYGYNDLSENWDPRFAGLISNTWADGQLGALFSIAYSEKESLEEGFSSVRWGPANADNGFLNTSILPNPAGTYHPRIPRYGSLEHGQKRLGATLSFQARPDNGPTLFTFDALYSKLDSTRSENFLQAWSLSRNASQGGKPEVEIVDYEIDPNTGEMIYAELDNMDIRSEQRFDVLETEFTQLTFGVEHEFSDKFRFNGLVGRADSQFGNPTQVSAIIDRQNVDGYTIDFRDDRNLPLIGYGFDVTDPAQWSIVGPTGAQPRSELRSSSNFQDNVYSTAEANLVYDLNDWLTLKAGVSWKKFESSSRSFARLNNGAPELPAGVSLADVTNMLEDFGKNLDLPAGSATSWVRPDLGALDGVWNYSCNCDTGVSGGDFRLLGLNENISTFGGWRDVSEEDTGAYVQADWNTTIGSIPFRGNVGVRQVETEVNALGYSNVGGVATPTTGENEYEDTLPSLNVSLEPFEDLIVRFGAAKVMARPPVGSLIPVFGLSAFDAANRTASLGNVALDPYRAKTYDLSVEYYFAPEALLSFAYFYKDISTYVQTTQQTLTYAQLTALNPVAFPAAPNRPVGEEYVFSTPTNTPGGPLKGFEISYQQTFTFLPGLFANLGAQLNYTHVESEIDYCTDSSCRVFVTEDLVNLSPNAWNATLYYDDGKFNARVSAAYRDAYYQSVPGSNGGSNGIPYQGKTETTTIDASASYNLTENLSVTLEGLNLTDEENRQNHGDLDGPRDSTYVYHHTGRQVFVGARYRF</sequence>
<organism evidence="14 15">
    <name type="scientific">Brevundimonas intermedia</name>
    <dbReference type="NCBI Taxonomy" id="74315"/>
    <lineage>
        <taxon>Bacteria</taxon>
        <taxon>Pseudomonadati</taxon>
        <taxon>Pseudomonadota</taxon>
        <taxon>Alphaproteobacteria</taxon>
        <taxon>Caulobacterales</taxon>
        <taxon>Caulobacteraceae</taxon>
        <taxon>Brevundimonas</taxon>
    </lineage>
</organism>
<evidence type="ECO:0000313" key="15">
    <source>
        <dbReference type="Proteomes" id="UP000298216"/>
    </source>
</evidence>
<dbReference type="Pfam" id="PF00593">
    <property type="entry name" value="TonB_dep_Rec_b-barrel"/>
    <property type="match status" value="1"/>
</dbReference>
<dbReference type="InterPro" id="IPR037066">
    <property type="entry name" value="Plug_dom_sf"/>
</dbReference>
<evidence type="ECO:0000256" key="10">
    <source>
        <dbReference type="SAM" id="MobiDB-lite"/>
    </source>
</evidence>
<dbReference type="Proteomes" id="UP000298216">
    <property type="component" value="Unassembled WGS sequence"/>
</dbReference>
<evidence type="ECO:0000256" key="3">
    <source>
        <dbReference type="ARBA" id="ARBA00022452"/>
    </source>
</evidence>
<evidence type="ECO:0000256" key="11">
    <source>
        <dbReference type="SAM" id="Phobius"/>
    </source>
</evidence>
<dbReference type="AlphaFoldDB" id="A0A4Y9RSI4"/>
<evidence type="ECO:0000256" key="6">
    <source>
        <dbReference type="ARBA" id="ARBA00023136"/>
    </source>
</evidence>
<comment type="similarity">
    <text evidence="8 9">Belongs to the TonB-dependent receptor family.</text>
</comment>
<evidence type="ECO:0000256" key="1">
    <source>
        <dbReference type="ARBA" id="ARBA00004571"/>
    </source>
</evidence>
<keyword evidence="6 8" id="KW-0472">Membrane</keyword>
<accession>A0A4Y9RSI4</accession>
<comment type="subcellular location">
    <subcellularLocation>
        <location evidence="1 8">Cell outer membrane</location>
        <topology evidence="1 8">Multi-pass membrane protein</topology>
    </subcellularLocation>
</comment>
<keyword evidence="2 8" id="KW-0813">Transport</keyword>
<name>A0A4Y9RSI4_9CAUL</name>
<evidence type="ECO:0000256" key="8">
    <source>
        <dbReference type="PROSITE-ProRule" id="PRU01360"/>
    </source>
</evidence>
<feature type="region of interest" description="Disordered" evidence="10">
    <location>
        <begin position="1"/>
        <end position="39"/>
    </location>
</feature>
<feature type="domain" description="TonB-dependent receptor plug" evidence="13">
    <location>
        <begin position="110"/>
        <end position="222"/>
    </location>
</feature>
<dbReference type="InterPro" id="IPR012910">
    <property type="entry name" value="Plug_dom"/>
</dbReference>
<comment type="caution">
    <text evidence="14">The sequence shown here is derived from an EMBL/GenBank/DDBJ whole genome shotgun (WGS) entry which is preliminary data.</text>
</comment>
<dbReference type="PANTHER" id="PTHR40980">
    <property type="entry name" value="PLUG DOMAIN-CONTAINING PROTEIN"/>
    <property type="match status" value="1"/>
</dbReference>
<protein>
    <submittedName>
        <fullName evidence="14">TonB-dependent receptor</fullName>
    </submittedName>
</protein>
<evidence type="ECO:0000256" key="5">
    <source>
        <dbReference type="ARBA" id="ARBA00023077"/>
    </source>
</evidence>
<reference evidence="14 15" key="1">
    <citation type="submission" date="2019-03" db="EMBL/GenBank/DDBJ databases">
        <title>Draft genome of Brevundimonas sp. a heavy metal resistant soil bacteria.</title>
        <authorList>
            <person name="Soto J."/>
        </authorList>
    </citation>
    <scope>NUCLEOTIDE SEQUENCE [LARGE SCALE GENOMIC DNA]</scope>
    <source>
        <strain evidence="14 15">B-10</strain>
    </source>
</reference>
<dbReference type="SUPFAM" id="SSF56935">
    <property type="entry name" value="Porins"/>
    <property type="match status" value="1"/>
</dbReference>
<dbReference type="Gene3D" id="2.170.130.10">
    <property type="entry name" value="TonB-dependent receptor, plug domain"/>
    <property type="match status" value="1"/>
</dbReference>
<feature type="transmembrane region" description="Helical" evidence="11">
    <location>
        <begin position="48"/>
        <end position="68"/>
    </location>
</feature>
<dbReference type="InterPro" id="IPR000531">
    <property type="entry name" value="Beta-barrel_TonB"/>
</dbReference>
<keyword evidence="4 8" id="KW-0812">Transmembrane</keyword>